<gene>
    <name evidence="3" type="ORF">CH364_17055</name>
</gene>
<dbReference type="OrthoDB" id="345956at2"/>
<dbReference type="EMBL" id="NPDX01000006">
    <property type="protein sequence ID" value="PJZ83378.1"/>
    <property type="molecule type" value="Genomic_DNA"/>
</dbReference>
<name>A0A2N0AGF1_9LEPT</name>
<reference evidence="3 4" key="1">
    <citation type="submission" date="2017-07" db="EMBL/GenBank/DDBJ databases">
        <title>Leptospira spp. isolated from tropical soils.</title>
        <authorList>
            <person name="Thibeaux R."/>
            <person name="Iraola G."/>
            <person name="Ferres I."/>
            <person name="Bierque E."/>
            <person name="Girault D."/>
            <person name="Soupe-Gilbert M.-E."/>
            <person name="Picardeau M."/>
            <person name="Goarant C."/>
        </authorList>
    </citation>
    <scope>NUCLEOTIDE SEQUENCE [LARGE SCALE GENOMIC DNA]</scope>
    <source>
        <strain evidence="3 4">FH2-B-A1</strain>
    </source>
</reference>
<accession>A0A2N0AGF1</accession>
<dbReference type="NCBIfam" id="NF047433">
    <property type="entry name" value="Lepto_7_Nterm"/>
    <property type="match status" value="1"/>
</dbReference>
<organism evidence="3 4">
    <name type="scientific">Leptospira harrisiae</name>
    <dbReference type="NCBI Taxonomy" id="2023189"/>
    <lineage>
        <taxon>Bacteria</taxon>
        <taxon>Pseudomonadati</taxon>
        <taxon>Spirochaetota</taxon>
        <taxon>Spirochaetia</taxon>
        <taxon>Leptospirales</taxon>
        <taxon>Leptospiraceae</taxon>
        <taxon>Leptospira</taxon>
    </lineage>
</organism>
<dbReference type="InterPro" id="IPR043738">
    <property type="entry name" value="DUF5683"/>
</dbReference>
<evidence type="ECO:0000313" key="3">
    <source>
        <dbReference type="EMBL" id="PJZ83378.1"/>
    </source>
</evidence>
<feature type="compositionally biased region" description="Basic and acidic residues" evidence="1">
    <location>
        <begin position="92"/>
        <end position="116"/>
    </location>
</feature>
<dbReference type="AlphaFoldDB" id="A0A2N0AGF1"/>
<evidence type="ECO:0000313" key="4">
    <source>
        <dbReference type="Proteomes" id="UP000232145"/>
    </source>
</evidence>
<proteinExistence type="predicted"/>
<evidence type="ECO:0000256" key="1">
    <source>
        <dbReference type="SAM" id="MobiDB-lite"/>
    </source>
</evidence>
<comment type="caution">
    <text evidence="3">The sequence shown here is derived from an EMBL/GenBank/DDBJ whole genome shotgun (WGS) entry which is preliminary data.</text>
</comment>
<protein>
    <recommendedName>
        <fullName evidence="2">DUF5683 domain-containing protein</fullName>
    </recommendedName>
</protein>
<dbReference type="Proteomes" id="UP000232145">
    <property type="component" value="Unassembled WGS sequence"/>
</dbReference>
<evidence type="ECO:0000259" key="2">
    <source>
        <dbReference type="Pfam" id="PF18935"/>
    </source>
</evidence>
<feature type="region of interest" description="Disordered" evidence="1">
    <location>
        <begin position="92"/>
        <end position="131"/>
    </location>
</feature>
<sequence length="323" mass="36802">MKLTITQFIKIATLLVLFVSNLSAENILLKKGGTLQGKVVEQDQYKLKIRKEDGTTIVLNKTDILKVVYKDHLTAAEEDKLRKAEEEKERIKKEKEDAARLKKEQEEAARLEKENAAKNATLEADAKRKQEEDAKLAEADRKNLTKTGAAWRSAVLPGWGQWKQGRKVQAIVYPSIIAVGLFFTYDKHRMYLNAKRDYNNLENPYTTNGLIRAAFSPQTSATVSPAEAVVASQLGPFKGQRESVERHYQDMQYIGIATLLVYFWNIFDAYYFHPTGSGLSQDDTRKEKFFMHSSIDRVGYHPTAIAGDRGIEHRTQLGYEFTF</sequence>
<keyword evidence="4" id="KW-1185">Reference proteome</keyword>
<dbReference type="Pfam" id="PF18935">
    <property type="entry name" value="DUF5683"/>
    <property type="match status" value="1"/>
</dbReference>
<feature type="domain" description="DUF5683" evidence="2">
    <location>
        <begin position="146"/>
        <end position="270"/>
    </location>
</feature>